<name>A0A060TC16_BLAAD</name>
<comment type="subunit">
    <text evidence="15">Heterodimer. The mRNA-capping enzyme is composed of two separate chains alpha and beta, respectively a mRNA guanylyltransferase and an mRNA 5'-triphosphate monophosphatase.</text>
</comment>
<dbReference type="PANTHER" id="PTHR10367:SF17">
    <property type="entry name" value="MRNA-CAPPING ENZYME"/>
    <property type="match status" value="1"/>
</dbReference>
<proteinExistence type="inferred from homology"/>
<dbReference type="EC" id="2.7.7.50" evidence="3 16"/>
<feature type="compositionally biased region" description="Basic and acidic residues" evidence="18">
    <location>
        <begin position="404"/>
        <end position="413"/>
    </location>
</feature>
<protein>
    <recommendedName>
        <fullName evidence="4 16">mRNA-capping enzyme subunit alpha</fullName>
        <ecNumber evidence="3 16">2.7.7.50</ecNumber>
    </recommendedName>
    <alternativeName>
        <fullName evidence="12 16">GTP--RNA guanylyltransferase</fullName>
    </alternativeName>
    <alternativeName>
        <fullName evidence="13 16">mRNA guanylyltransferase</fullName>
    </alternativeName>
</protein>
<comment type="function">
    <text evidence="16">Second step of mRNA capping. Transfer of the GMP moiety of GTP to the 5'-end of RNA via an enzyme-GMP covalent reaction intermediate.</text>
</comment>
<comment type="subcellular location">
    <subcellularLocation>
        <location evidence="1 16">Nucleus</location>
    </subcellularLocation>
</comment>
<comment type="similarity">
    <text evidence="2 16">Belongs to the eukaryotic GTase family.</text>
</comment>
<evidence type="ECO:0000256" key="9">
    <source>
        <dbReference type="ARBA" id="ARBA00023042"/>
    </source>
</evidence>
<dbReference type="InterPro" id="IPR012340">
    <property type="entry name" value="NA-bd_OB-fold"/>
</dbReference>
<evidence type="ECO:0000256" key="12">
    <source>
        <dbReference type="ARBA" id="ARBA00029909"/>
    </source>
</evidence>
<evidence type="ECO:0000313" key="21">
    <source>
        <dbReference type="EMBL" id="CDP38339.1"/>
    </source>
</evidence>
<evidence type="ECO:0000256" key="16">
    <source>
        <dbReference type="PIRNR" id="PIRNR036959"/>
    </source>
</evidence>
<dbReference type="InterPro" id="IPR013846">
    <property type="entry name" value="mRNA_cap_enzyme_C"/>
</dbReference>
<comment type="catalytic activity">
    <reaction evidence="14">
        <text>a 5'-end diphospho-ribonucleoside in mRNA + GTP + H(+) = a 5'-end (5'-triphosphoguanosine)-ribonucleoside in mRNA + diphosphate</text>
        <dbReference type="Rhea" id="RHEA:67012"/>
        <dbReference type="Rhea" id="RHEA-COMP:17165"/>
        <dbReference type="Rhea" id="RHEA-COMP:17166"/>
        <dbReference type="ChEBI" id="CHEBI:15378"/>
        <dbReference type="ChEBI" id="CHEBI:33019"/>
        <dbReference type="ChEBI" id="CHEBI:37565"/>
        <dbReference type="ChEBI" id="CHEBI:167616"/>
        <dbReference type="ChEBI" id="CHEBI:167617"/>
        <dbReference type="EC" id="2.7.7.50"/>
    </reaction>
    <physiologicalReaction direction="left-to-right" evidence="14">
        <dbReference type="Rhea" id="RHEA:67013"/>
    </physiologicalReaction>
</comment>
<feature type="region of interest" description="Disordered" evidence="18">
    <location>
        <begin position="372"/>
        <end position="413"/>
    </location>
</feature>
<evidence type="ECO:0000256" key="17">
    <source>
        <dbReference type="PIRSR" id="PIRSR036959-1"/>
    </source>
</evidence>
<dbReference type="Gene3D" id="2.40.50.140">
    <property type="entry name" value="Nucleic acid-binding proteins"/>
    <property type="match status" value="1"/>
</dbReference>
<organism evidence="21">
    <name type="scientific">Blastobotrys adeninivorans</name>
    <name type="common">Yeast</name>
    <name type="synonym">Arxula adeninivorans</name>
    <dbReference type="NCBI Taxonomy" id="409370"/>
    <lineage>
        <taxon>Eukaryota</taxon>
        <taxon>Fungi</taxon>
        <taxon>Dikarya</taxon>
        <taxon>Ascomycota</taxon>
        <taxon>Saccharomycotina</taxon>
        <taxon>Dipodascomycetes</taxon>
        <taxon>Dipodascales</taxon>
        <taxon>Trichomonascaceae</taxon>
        <taxon>Blastobotrys</taxon>
    </lineage>
</organism>
<evidence type="ECO:0000259" key="20">
    <source>
        <dbReference type="Pfam" id="PF03919"/>
    </source>
</evidence>
<feature type="domain" description="mRNA capping enzyme C-terminal" evidence="20">
    <location>
        <begin position="237"/>
        <end position="356"/>
    </location>
</feature>
<dbReference type="GO" id="GO:0006370">
    <property type="term" value="P:7-methylguanosine mRNA capping"/>
    <property type="evidence" value="ECO:0007669"/>
    <property type="project" value="UniProtKB-KW"/>
</dbReference>
<keyword evidence="10 16" id="KW-0342">GTP-binding</keyword>
<dbReference type="PIRSF" id="PIRSF036959">
    <property type="entry name" value="mRNA_cap_alpha"/>
    <property type="match status" value="1"/>
</dbReference>
<evidence type="ECO:0000256" key="13">
    <source>
        <dbReference type="ARBA" id="ARBA00030702"/>
    </source>
</evidence>
<reference evidence="21" key="1">
    <citation type="submission" date="2014-02" db="EMBL/GenBank/DDBJ databases">
        <authorList>
            <person name="Genoscope - CEA"/>
        </authorList>
    </citation>
    <scope>NUCLEOTIDE SEQUENCE</scope>
    <source>
        <strain evidence="21">LS3</strain>
    </source>
</reference>
<dbReference type="InterPro" id="IPR017075">
    <property type="entry name" value="mRNA_cap_enzyme_alpha"/>
</dbReference>
<evidence type="ECO:0000256" key="2">
    <source>
        <dbReference type="ARBA" id="ARBA00010237"/>
    </source>
</evidence>
<evidence type="ECO:0000259" key="19">
    <source>
        <dbReference type="Pfam" id="PF01331"/>
    </source>
</evidence>
<evidence type="ECO:0000256" key="3">
    <source>
        <dbReference type="ARBA" id="ARBA00012475"/>
    </source>
</evidence>
<evidence type="ECO:0000256" key="18">
    <source>
        <dbReference type="SAM" id="MobiDB-lite"/>
    </source>
</evidence>
<keyword evidence="9 16" id="KW-0506">mRNA capping</keyword>
<feature type="active site" description="N6-GMP-lysine intermediate" evidence="17">
    <location>
        <position position="63"/>
    </location>
</feature>
<dbReference type="PANTHER" id="PTHR10367">
    <property type="entry name" value="MRNA-CAPPING ENZYME"/>
    <property type="match status" value="1"/>
</dbReference>
<accession>A0A060TC16</accession>
<evidence type="ECO:0000256" key="4">
    <source>
        <dbReference type="ARBA" id="ARBA00019171"/>
    </source>
</evidence>
<dbReference type="SUPFAM" id="SSF50249">
    <property type="entry name" value="Nucleic acid-binding proteins"/>
    <property type="match status" value="1"/>
</dbReference>
<feature type="compositionally biased region" description="Basic and acidic residues" evidence="18">
    <location>
        <begin position="379"/>
        <end position="391"/>
    </location>
</feature>
<keyword evidence="8 16" id="KW-0547">Nucleotide-binding</keyword>
<dbReference type="GO" id="GO:0005525">
    <property type="term" value="F:GTP binding"/>
    <property type="evidence" value="ECO:0007669"/>
    <property type="project" value="UniProtKB-KW"/>
</dbReference>
<dbReference type="CDD" id="cd07895">
    <property type="entry name" value="Adenylation_mRNA_capping"/>
    <property type="match status" value="1"/>
</dbReference>
<evidence type="ECO:0000256" key="1">
    <source>
        <dbReference type="ARBA" id="ARBA00004123"/>
    </source>
</evidence>
<dbReference type="InterPro" id="IPR051029">
    <property type="entry name" value="mRNA_Capping_Enz/RNA_Phosphat"/>
</dbReference>
<feature type="domain" description="mRNA capping enzyme adenylation" evidence="19">
    <location>
        <begin position="40"/>
        <end position="233"/>
    </location>
</feature>
<dbReference type="GO" id="GO:0004484">
    <property type="term" value="F:mRNA guanylyltransferase activity"/>
    <property type="evidence" value="ECO:0007669"/>
    <property type="project" value="UniProtKB-EC"/>
</dbReference>
<dbReference type="GO" id="GO:0031533">
    <property type="term" value="C:mRNA capping enzyme complex"/>
    <property type="evidence" value="ECO:0007669"/>
    <property type="project" value="InterPro"/>
</dbReference>
<gene>
    <name evidence="21" type="ORF">GNLVRS02_ARAD1D32472g</name>
</gene>
<keyword evidence="11 16" id="KW-0539">Nucleus</keyword>
<dbReference type="InterPro" id="IPR001339">
    <property type="entry name" value="mRNA_cap_enzyme_adenylation"/>
</dbReference>
<evidence type="ECO:0000256" key="6">
    <source>
        <dbReference type="ARBA" id="ARBA00022679"/>
    </source>
</evidence>
<dbReference type="GO" id="GO:0005524">
    <property type="term" value="F:ATP binding"/>
    <property type="evidence" value="ECO:0007669"/>
    <property type="project" value="InterPro"/>
</dbReference>
<dbReference type="SUPFAM" id="SSF56091">
    <property type="entry name" value="DNA ligase/mRNA capping enzyme, catalytic domain"/>
    <property type="match status" value="1"/>
</dbReference>
<dbReference type="Gene3D" id="3.30.470.30">
    <property type="entry name" value="DNA ligase/mRNA capping enzyme"/>
    <property type="match status" value="1"/>
</dbReference>
<evidence type="ECO:0000256" key="5">
    <source>
        <dbReference type="ARBA" id="ARBA00022664"/>
    </source>
</evidence>
<evidence type="ECO:0000256" key="15">
    <source>
        <dbReference type="ARBA" id="ARBA00047082"/>
    </source>
</evidence>
<evidence type="ECO:0000256" key="11">
    <source>
        <dbReference type="ARBA" id="ARBA00023242"/>
    </source>
</evidence>
<evidence type="ECO:0000256" key="14">
    <source>
        <dbReference type="ARBA" id="ARBA00044624"/>
    </source>
</evidence>
<reference evidence="21" key="2">
    <citation type="submission" date="2014-06" db="EMBL/GenBank/DDBJ databases">
        <title>The complete genome of Blastobotrys (Arxula) adeninivorans LS3 - a yeast of biotechnological interest.</title>
        <authorList>
            <person name="Kunze G."/>
            <person name="Gaillardin C."/>
            <person name="Czernicka M."/>
            <person name="Durrens P."/>
            <person name="Martin T."/>
            <person name="Boer E."/>
            <person name="Gabaldon T."/>
            <person name="Cruz J."/>
            <person name="Talla E."/>
            <person name="Marck C."/>
            <person name="Goffeau A."/>
            <person name="Barbe V."/>
            <person name="Baret P."/>
            <person name="Baronian K."/>
            <person name="Beier S."/>
            <person name="Bleykasten C."/>
            <person name="Bode R."/>
            <person name="Casaregola S."/>
            <person name="Despons L."/>
            <person name="Fairhead C."/>
            <person name="Giersberg M."/>
            <person name="Gierski P."/>
            <person name="Hahnel U."/>
            <person name="Hartmann A."/>
            <person name="Jankowska D."/>
            <person name="Jubin C."/>
            <person name="Jung P."/>
            <person name="Lafontaine I."/>
            <person name="Leh-Louis V."/>
            <person name="Lemaire M."/>
            <person name="Marcet-Houben M."/>
            <person name="Mascher M."/>
            <person name="Morel G."/>
            <person name="Richard G.-F."/>
            <person name="Riechen J."/>
            <person name="Sacerdot C."/>
            <person name="Sarkar A."/>
            <person name="Savel G."/>
            <person name="Schacherer J."/>
            <person name="Sherman D."/>
            <person name="Straub M.-L."/>
            <person name="Stein N."/>
            <person name="Thierry A."/>
            <person name="Trautwein-Schult A."/>
            <person name="Westhof E."/>
            <person name="Worch S."/>
            <person name="Dujon B."/>
            <person name="Souciet J.-L."/>
            <person name="Wincker P."/>
            <person name="Scholz U."/>
            <person name="Neuveglise N."/>
        </authorList>
    </citation>
    <scope>NUCLEOTIDE SEQUENCE</scope>
    <source>
        <strain evidence="21">LS3</strain>
    </source>
</reference>
<dbReference type="Pfam" id="PF03919">
    <property type="entry name" value="mRNA_cap_C"/>
    <property type="match status" value="1"/>
</dbReference>
<dbReference type="EMBL" id="HG937694">
    <property type="protein sequence ID" value="CDP38339.1"/>
    <property type="molecule type" value="Genomic_DNA"/>
</dbReference>
<dbReference type="PhylomeDB" id="A0A060TC16"/>
<keyword evidence="5 16" id="KW-0507">mRNA processing</keyword>
<evidence type="ECO:0000256" key="7">
    <source>
        <dbReference type="ARBA" id="ARBA00022695"/>
    </source>
</evidence>
<evidence type="ECO:0000256" key="10">
    <source>
        <dbReference type="ARBA" id="ARBA00023134"/>
    </source>
</evidence>
<evidence type="ECO:0000256" key="8">
    <source>
        <dbReference type="ARBA" id="ARBA00022741"/>
    </source>
</evidence>
<sequence length="413" mass="48108">MSRAVPEIPGHMAPPHVASALQHQVSRLLGRRSTAFPGSQPVSFARKHIENNLFKEDYFVCEKSDGIRCLMYLASENGEEAVYLITRNNEYYLIPQLHFPTERGPSTFHEGGLIDGELVISRSKDGSEKLKYLMFDCLALEGKLLTNRSLDKRLGHLRTFLYKPYEQLWHEFPEDCKLFPFRAEFKQMSRASYLTQVFEEILPRLGHVSDGLIFTPRYTPYVFGTDEKLLKWKPPEENTVDFKLQLEFPTFTDPDLPPETATYPVYDDKPVFHLLVWHGGTKHVDFSTMYVTDEEWEKLKGLNEPLNGRIVESFKDDDHQWRYMRFRDDKETGNHISTVEKVIESIEDSVSKEELIKSHKMIWEYWKQREKAGQQGSSMDRRQSHSEESHGGHKRPLSMVQGNGEKRLKSDED</sequence>
<dbReference type="AlphaFoldDB" id="A0A060TC16"/>
<keyword evidence="6 16" id="KW-0808">Transferase</keyword>
<keyword evidence="7 16" id="KW-0548">Nucleotidyltransferase</keyword>
<dbReference type="Pfam" id="PF01331">
    <property type="entry name" value="mRNA_cap_enzyme"/>
    <property type="match status" value="1"/>
</dbReference>